<dbReference type="InterPro" id="IPR000160">
    <property type="entry name" value="GGDEF_dom"/>
</dbReference>
<evidence type="ECO:0000313" key="4">
    <source>
        <dbReference type="EMBL" id="OSS41128.1"/>
    </source>
</evidence>
<dbReference type="InterPro" id="IPR006675">
    <property type="entry name" value="HDIG_dom"/>
</dbReference>
<evidence type="ECO:0000259" key="3">
    <source>
        <dbReference type="PROSITE" id="PS51832"/>
    </source>
</evidence>
<dbReference type="OrthoDB" id="9769359at2"/>
<dbReference type="STRING" id="1562698.DESAMIL20_2066"/>
<dbReference type="SMART" id="SM00471">
    <property type="entry name" value="HDc"/>
    <property type="match status" value="1"/>
</dbReference>
<dbReference type="Pfam" id="PF00990">
    <property type="entry name" value="GGDEF"/>
    <property type="match status" value="1"/>
</dbReference>
<dbReference type="RefSeq" id="WP_086034789.1">
    <property type="nucleotide sequence ID" value="NZ_MDSU01000020.1"/>
</dbReference>
<dbReference type="CDD" id="cd00077">
    <property type="entry name" value="HDc"/>
    <property type="match status" value="1"/>
</dbReference>
<evidence type="ECO:0000313" key="5">
    <source>
        <dbReference type="Proteomes" id="UP000194141"/>
    </source>
</evidence>
<dbReference type="AlphaFoldDB" id="A0A1X4XUD8"/>
<comment type="caution">
    <text evidence="4">The sequence shown here is derived from an EMBL/GenBank/DDBJ whole genome shotgun (WGS) entry which is preliminary data.</text>
</comment>
<proteinExistence type="predicted"/>
<feature type="domain" description="GGDEF" evidence="1">
    <location>
        <begin position="389"/>
        <end position="507"/>
    </location>
</feature>
<feature type="domain" description="HD-GYP" evidence="3">
    <location>
        <begin position="160"/>
        <end position="353"/>
    </location>
</feature>
<dbReference type="InterPro" id="IPR003607">
    <property type="entry name" value="HD/PDEase_dom"/>
</dbReference>
<dbReference type="PROSITE" id="PS50887">
    <property type="entry name" value="GGDEF"/>
    <property type="match status" value="1"/>
</dbReference>
<dbReference type="Gene3D" id="3.30.70.270">
    <property type="match status" value="1"/>
</dbReference>
<dbReference type="InterPro" id="IPR006674">
    <property type="entry name" value="HD_domain"/>
</dbReference>
<evidence type="ECO:0000259" key="1">
    <source>
        <dbReference type="PROSITE" id="PS50887"/>
    </source>
</evidence>
<dbReference type="SUPFAM" id="SSF109604">
    <property type="entry name" value="HD-domain/PDEase-like"/>
    <property type="match status" value="1"/>
</dbReference>
<accession>A0A1X4XUD8</accession>
<reference evidence="4 5" key="1">
    <citation type="journal article" date="2017" name="Front. Microbiol.">
        <title>Genome Sequence of Desulfurella amilsii Strain TR1 and Comparative Genomics of Desulfurellaceae Family.</title>
        <authorList>
            <person name="Florentino A.P."/>
            <person name="Stams A.J."/>
            <person name="Sanchez-Andrea I."/>
        </authorList>
    </citation>
    <scope>NUCLEOTIDE SEQUENCE [LARGE SCALE GENOMIC DNA]</scope>
    <source>
        <strain evidence="4 5">TR1</strain>
    </source>
</reference>
<organism evidence="4 5">
    <name type="scientific">Desulfurella amilsii</name>
    <dbReference type="NCBI Taxonomy" id="1562698"/>
    <lineage>
        <taxon>Bacteria</taxon>
        <taxon>Pseudomonadati</taxon>
        <taxon>Campylobacterota</taxon>
        <taxon>Desulfurellia</taxon>
        <taxon>Desulfurellales</taxon>
        <taxon>Desulfurellaceae</taxon>
        <taxon>Desulfurella</taxon>
    </lineage>
</organism>
<dbReference type="PROSITE" id="PS51831">
    <property type="entry name" value="HD"/>
    <property type="match status" value="1"/>
</dbReference>
<dbReference type="Pfam" id="PF13487">
    <property type="entry name" value="HD_5"/>
    <property type="match status" value="1"/>
</dbReference>
<dbReference type="NCBIfam" id="TIGR00277">
    <property type="entry name" value="HDIG"/>
    <property type="match status" value="1"/>
</dbReference>
<gene>
    <name evidence="4" type="ORF">DESAMIL20_2066</name>
</gene>
<dbReference type="InterPro" id="IPR037522">
    <property type="entry name" value="HD_GYP_dom"/>
</dbReference>
<keyword evidence="5" id="KW-1185">Reference proteome</keyword>
<protein>
    <submittedName>
        <fullName evidence="4">GAF domain/HD domain protein</fullName>
    </submittedName>
</protein>
<dbReference type="Proteomes" id="UP000194141">
    <property type="component" value="Unassembled WGS sequence"/>
</dbReference>
<dbReference type="PANTHER" id="PTHR43155">
    <property type="entry name" value="CYCLIC DI-GMP PHOSPHODIESTERASE PA4108-RELATED"/>
    <property type="match status" value="1"/>
</dbReference>
<dbReference type="InterPro" id="IPR029787">
    <property type="entry name" value="Nucleotide_cyclase"/>
</dbReference>
<dbReference type="SUPFAM" id="SSF55073">
    <property type="entry name" value="Nucleotide cyclase"/>
    <property type="match status" value="1"/>
</dbReference>
<evidence type="ECO:0000259" key="2">
    <source>
        <dbReference type="PROSITE" id="PS51831"/>
    </source>
</evidence>
<name>A0A1X4XUD8_9BACT</name>
<dbReference type="PROSITE" id="PS51832">
    <property type="entry name" value="HD_GYP"/>
    <property type="match status" value="1"/>
</dbReference>
<feature type="domain" description="HD" evidence="2">
    <location>
        <begin position="182"/>
        <end position="302"/>
    </location>
</feature>
<dbReference type="Gene3D" id="1.10.3210.10">
    <property type="entry name" value="Hypothetical protein af1432"/>
    <property type="match status" value="1"/>
</dbReference>
<dbReference type="EMBL" id="MDSU01000020">
    <property type="protein sequence ID" value="OSS41128.1"/>
    <property type="molecule type" value="Genomic_DNA"/>
</dbReference>
<dbReference type="PANTHER" id="PTHR43155:SF2">
    <property type="entry name" value="CYCLIC DI-GMP PHOSPHODIESTERASE PA4108"/>
    <property type="match status" value="1"/>
</dbReference>
<sequence>MNKLLYLNEFIKRITNIDEIEQVAKLTAFICRKFFDARNLVFFLEDNGVIKPIYFEKSLSAADLLFYQKFFSCESESFIIYPKEIKYSSHLYKLLSFYESNYLVLKSFDCDNKVRVLLSFGVKELTQDTQDYLESFLNVVKLKIKYLFSMKSLKNSLKATKAALDSSLAVLSNLAEIRDVYTKGHMQRVSAYSRNIALNLKLDNVETIEKAALLHDIGKIGIPDAILLKPAKLSEQEYKFIKKHPEFSEYILSQIKGFEDIIKIIRSHHEYLDGSGYPDGLKNGEIMLEAKIITIADIFDALTTDRPYRKAIGAKEAIKLMFNKFRGKIDEEILSKSVEVLLKSKSMVCDIEQYSQQLEEMRNMVFFIDYETGFYSRHYLPKFSHQIDQDAHLLLLDLHDMRTINFTYSRFVGDKLIYTFSQMIREVFVRYPSEFFRIGGDSFVVVIKQKIENLTNDILDLDHKLKAACKDINPSFWFSSCDFSQGDDINKRLQELTTNIFYKRRVS</sequence>
<dbReference type="InterPro" id="IPR043128">
    <property type="entry name" value="Rev_trsase/Diguanyl_cyclase"/>
</dbReference>